<reference evidence="1" key="1">
    <citation type="journal article" date="2014" name="Int. J. Syst. Evol. Microbiol.">
        <title>Complete genome sequence of Corynebacterium casei LMG S-19264T (=DSM 44701T), isolated from a smear-ripened cheese.</title>
        <authorList>
            <consortium name="US DOE Joint Genome Institute (JGI-PGF)"/>
            <person name="Walter F."/>
            <person name="Albersmeier A."/>
            <person name="Kalinowski J."/>
            <person name="Ruckert C."/>
        </authorList>
    </citation>
    <scope>NUCLEOTIDE SEQUENCE</scope>
    <source>
        <strain evidence="1">CGMCC 1.15330</strain>
    </source>
</reference>
<dbReference type="Proteomes" id="UP000623067">
    <property type="component" value="Unassembled WGS sequence"/>
</dbReference>
<dbReference type="EMBL" id="BMIH01000001">
    <property type="protein sequence ID" value="GGB20887.1"/>
    <property type="molecule type" value="Genomic_DNA"/>
</dbReference>
<dbReference type="AlphaFoldDB" id="A0A916SYX7"/>
<protein>
    <submittedName>
        <fullName evidence="1">Uncharacterized protein</fullName>
    </submittedName>
</protein>
<sequence>MPLTVKLCAGRSAGVATAGVAPFCAMAGDARAAAIRIPAVPRHARIIIILCVCNVVGRSRTAQCLADPGKSCELRVIDNVPFRKDRMKLEEV</sequence>
<evidence type="ECO:0000313" key="2">
    <source>
        <dbReference type="Proteomes" id="UP000623067"/>
    </source>
</evidence>
<keyword evidence="2" id="KW-1185">Reference proteome</keyword>
<gene>
    <name evidence="1" type="ORF">GCM10011380_08080</name>
</gene>
<organism evidence="1 2">
    <name type="scientific">Sphingomonas metalli</name>
    <dbReference type="NCBI Taxonomy" id="1779358"/>
    <lineage>
        <taxon>Bacteria</taxon>
        <taxon>Pseudomonadati</taxon>
        <taxon>Pseudomonadota</taxon>
        <taxon>Alphaproteobacteria</taxon>
        <taxon>Sphingomonadales</taxon>
        <taxon>Sphingomonadaceae</taxon>
        <taxon>Sphingomonas</taxon>
    </lineage>
</organism>
<accession>A0A916SYX7</accession>
<name>A0A916SYX7_9SPHN</name>
<proteinExistence type="predicted"/>
<comment type="caution">
    <text evidence="1">The sequence shown here is derived from an EMBL/GenBank/DDBJ whole genome shotgun (WGS) entry which is preliminary data.</text>
</comment>
<reference evidence="1" key="2">
    <citation type="submission" date="2020-09" db="EMBL/GenBank/DDBJ databases">
        <authorList>
            <person name="Sun Q."/>
            <person name="Zhou Y."/>
        </authorList>
    </citation>
    <scope>NUCLEOTIDE SEQUENCE</scope>
    <source>
        <strain evidence="1">CGMCC 1.15330</strain>
    </source>
</reference>
<evidence type="ECO:0000313" key="1">
    <source>
        <dbReference type="EMBL" id="GGB20887.1"/>
    </source>
</evidence>